<evidence type="ECO:0000313" key="6">
    <source>
        <dbReference type="Proteomes" id="UP000294194"/>
    </source>
</evidence>
<dbReference type="SMART" id="SM00363">
    <property type="entry name" value="S4"/>
    <property type="match status" value="1"/>
</dbReference>
<dbReference type="NCBIfam" id="TIGR00478">
    <property type="entry name" value="tly"/>
    <property type="match status" value="1"/>
</dbReference>
<dbReference type="EMBL" id="SISG01000001">
    <property type="protein sequence ID" value="TBN56161.1"/>
    <property type="molecule type" value="Genomic_DNA"/>
</dbReference>
<comment type="caution">
    <text evidence="5">The sequence shown here is derived from an EMBL/GenBank/DDBJ whole genome shotgun (WGS) entry which is preliminary data.</text>
</comment>
<dbReference type="PROSITE" id="PS50889">
    <property type="entry name" value="S4"/>
    <property type="match status" value="1"/>
</dbReference>
<keyword evidence="1 3" id="KW-0694">RNA-binding</keyword>
<dbReference type="PANTHER" id="PTHR32319">
    <property type="entry name" value="BACTERIAL HEMOLYSIN-LIKE PROTEIN"/>
    <property type="match status" value="1"/>
</dbReference>
<evidence type="ECO:0000259" key="4">
    <source>
        <dbReference type="SMART" id="SM00363"/>
    </source>
</evidence>
<dbReference type="SUPFAM" id="SSF55174">
    <property type="entry name" value="Alpha-L RNA-binding motif"/>
    <property type="match status" value="1"/>
</dbReference>
<keyword evidence="6" id="KW-1185">Reference proteome</keyword>
<sequence length="264" mass="27495">MADARLDAALAERGLARSRTHAARLIADGLVTVDGAPAPKASAKVRENQVIAVAGADHYVSRAAHKLNGALDGFGVPVVGRLALDVGASTGGFTQVLLERGASRVIALDVGHAQLAEPVLSDPRVSVVEGFNARYVTRDALTAASGVTESPSLIVADLSFISLTQVLPAIVDTVGLEVDFVLLVKPQFEVGRTGIREGIVRDKGLRLDAVTGVMWAAWDLGLGTAGVLPSPIAGNSGNHEYLLWLSASVGVNPTEWLERVSELA</sequence>
<dbReference type="CDD" id="cd00165">
    <property type="entry name" value="S4"/>
    <property type="match status" value="1"/>
</dbReference>
<reference evidence="6" key="1">
    <citation type="submission" date="2019-02" db="EMBL/GenBank/DDBJ databases">
        <title>Glaciihabitans arcticus sp. nov., a psychrotolerant bacterium isolated from polar soil.</title>
        <authorList>
            <person name="Dahal R.H."/>
        </authorList>
    </citation>
    <scope>NUCLEOTIDE SEQUENCE [LARGE SCALE GENOMIC DNA]</scope>
    <source>
        <strain evidence="6">RP-3-7</strain>
    </source>
</reference>
<dbReference type="Gene3D" id="3.40.50.150">
    <property type="entry name" value="Vaccinia Virus protein VP39"/>
    <property type="match status" value="1"/>
</dbReference>
<dbReference type="Gene3D" id="3.10.290.10">
    <property type="entry name" value="RNA-binding S4 domain"/>
    <property type="match status" value="1"/>
</dbReference>
<dbReference type="GO" id="GO:0032259">
    <property type="term" value="P:methylation"/>
    <property type="evidence" value="ECO:0007669"/>
    <property type="project" value="UniProtKB-KW"/>
</dbReference>
<dbReference type="AlphaFoldDB" id="A0A4Q9GN95"/>
<dbReference type="Proteomes" id="UP000294194">
    <property type="component" value="Unassembled WGS sequence"/>
</dbReference>
<protein>
    <submittedName>
        <fullName evidence="5">TlyA family RNA methyltransferase</fullName>
    </submittedName>
</protein>
<evidence type="ECO:0000256" key="1">
    <source>
        <dbReference type="ARBA" id="ARBA00022884"/>
    </source>
</evidence>
<keyword evidence="5" id="KW-0489">Methyltransferase</keyword>
<accession>A0A4Q9GN95</accession>
<dbReference type="InterPro" id="IPR036986">
    <property type="entry name" value="S4_RNA-bd_sf"/>
</dbReference>
<dbReference type="InterPro" id="IPR004538">
    <property type="entry name" value="Hemolysin_A/TlyA"/>
</dbReference>
<dbReference type="Pfam" id="PF01479">
    <property type="entry name" value="S4"/>
    <property type="match status" value="1"/>
</dbReference>
<dbReference type="InterPro" id="IPR047048">
    <property type="entry name" value="TlyA"/>
</dbReference>
<comment type="similarity">
    <text evidence="2">Belongs to the TlyA family.</text>
</comment>
<dbReference type="InterPro" id="IPR029063">
    <property type="entry name" value="SAM-dependent_MTases_sf"/>
</dbReference>
<name>A0A4Q9GN95_9MICO</name>
<dbReference type="Pfam" id="PF01728">
    <property type="entry name" value="FtsJ"/>
    <property type="match status" value="1"/>
</dbReference>
<dbReference type="GO" id="GO:0003723">
    <property type="term" value="F:RNA binding"/>
    <property type="evidence" value="ECO:0007669"/>
    <property type="project" value="UniProtKB-KW"/>
</dbReference>
<dbReference type="PANTHER" id="PTHR32319:SF0">
    <property type="entry name" value="BACTERIAL HEMOLYSIN-LIKE PROTEIN"/>
    <property type="match status" value="1"/>
</dbReference>
<keyword evidence="5" id="KW-0808">Transferase</keyword>
<dbReference type="GO" id="GO:0008168">
    <property type="term" value="F:methyltransferase activity"/>
    <property type="evidence" value="ECO:0007669"/>
    <property type="project" value="UniProtKB-KW"/>
</dbReference>
<dbReference type="PIRSF" id="PIRSF005578">
    <property type="entry name" value="TlyA"/>
    <property type="match status" value="1"/>
</dbReference>
<dbReference type="CDD" id="cd02440">
    <property type="entry name" value="AdoMet_MTases"/>
    <property type="match status" value="1"/>
</dbReference>
<gene>
    <name evidence="5" type="ORF">EYE40_01445</name>
</gene>
<dbReference type="InterPro" id="IPR002877">
    <property type="entry name" value="RNA_MeTrfase_FtsJ_dom"/>
</dbReference>
<dbReference type="SUPFAM" id="SSF53335">
    <property type="entry name" value="S-adenosyl-L-methionine-dependent methyltransferases"/>
    <property type="match status" value="1"/>
</dbReference>
<proteinExistence type="inferred from homology"/>
<organism evidence="5 6">
    <name type="scientific">Glaciihabitans arcticus</name>
    <dbReference type="NCBI Taxonomy" id="2668039"/>
    <lineage>
        <taxon>Bacteria</taxon>
        <taxon>Bacillati</taxon>
        <taxon>Actinomycetota</taxon>
        <taxon>Actinomycetes</taxon>
        <taxon>Micrococcales</taxon>
        <taxon>Microbacteriaceae</taxon>
        <taxon>Glaciihabitans</taxon>
    </lineage>
</organism>
<dbReference type="InterPro" id="IPR002942">
    <property type="entry name" value="S4_RNA-bd"/>
</dbReference>
<evidence type="ECO:0000256" key="3">
    <source>
        <dbReference type="PROSITE-ProRule" id="PRU00182"/>
    </source>
</evidence>
<evidence type="ECO:0000313" key="5">
    <source>
        <dbReference type="EMBL" id="TBN56161.1"/>
    </source>
</evidence>
<feature type="domain" description="RNA-binding S4" evidence="4">
    <location>
        <begin position="4"/>
        <end position="68"/>
    </location>
</feature>
<evidence type="ECO:0000256" key="2">
    <source>
        <dbReference type="ARBA" id="ARBA00029460"/>
    </source>
</evidence>
<dbReference type="RefSeq" id="WP_130980271.1">
    <property type="nucleotide sequence ID" value="NZ_SISG01000001.1"/>
</dbReference>